<evidence type="ECO:0000259" key="2">
    <source>
        <dbReference type="Pfam" id="PF01408"/>
    </source>
</evidence>
<dbReference type="SUPFAM" id="SSF51735">
    <property type="entry name" value="NAD(P)-binding Rossmann-fold domains"/>
    <property type="match status" value="1"/>
</dbReference>
<dbReference type="InterPro" id="IPR036291">
    <property type="entry name" value="NAD(P)-bd_dom_sf"/>
</dbReference>
<organism evidence="4 5">
    <name type="scientific">Rhodocytophaga rosea</name>
    <dbReference type="NCBI Taxonomy" id="2704465"/>
    <lineage>
        <taxon>Bacteria</taxon>
        <taxon>Pseudomonadati</taxon>
        <taxon>Bacteroidota</taxon>
        <taxon>Cytophagia</taxon>
        <taxon>Cytophagales</taxon>
        <taxon>Rhodocytophagaceae</taxon>
        <taxon>Rhodocytophaga</taxon>
    </lineage>
</organism>
<feature type="region of interest" description="Disordered" evidence="1">
    <location>
        <begin position="457"/>
        <end position="477"/>
    </location>
</feature>
<sequence length="477" mass="53362">MRSSRRKFIKSLSVASALLATEGVAKPFNIIRDLKKINPNDKIRLATIGIGIQGHFDTQAALRNPDIELVAVADLYDGRLEQAKNAFKNPNLFTTRDFREILARKDVDAVIIATPDHWHDQATIAALNAGKSVYCEKPMVHQISEGKAVIDAWKKSGKTMQVGSQRISSASFKEAKRMIEAGEIGPINFIESSNDRFSAIGAWNYSIPLDASPKTVDWDKFLSDAPKRPFDAKRFFRWRNYRDYGTGVAGDLFVHLITGVHYVTGSLGPNRIFSSGNLAYWKDGRDVPDVMSCIMDYPETDKQSAFQMVLRVNFANAGKINDATRIIGNEGEIRFTGQGLTLTKNKLAKAPGYGGYDSLFTFPEDTQQEYIKKYDAEWPPETRQKEPVKEIKFESPKDEDEHRMHFADFFDNVRKGSQGTIEDPVFGFRAAAPVLACNESYFENKVVHWDPVTMTQKAEGQAKGAPAKKASAAQNKE</sequence>
<dbReference type="AlphaFoldDB" id="A0A6C0GD50"/>
<feature type="domain" description="Gfo/Idh/MocA-like oxidoreductase N-terminal" evidence="2">
    <location>
        <begin position="43"/>
        <end position="163"/>
    </location>
</feature>
<dbReference type="Pfam" id="PF19051">
    <property type="entry name" value="GFO_IDH_MocA_C2"/>
    <property type="match status" value="1"/>
</dbReference>
<feature type="domain" description="Gfo/Idh/MocA-like oxidoreductase bacterial type C-terminal" evidence="3">
    <location>
        <begin position="173"/>
        <end position="265"/>
    </location>
</feature>
<dbReference type="SUPFAM" id="SSF55347">
    <property type="entry name" value="Glyceraldehyde-3-phosphate dehydrogenase-like, C-terminal domain"/>
    <property type="match status" value="1"/>
</dbReference>
<name>A0A6C0GD50_9BACT</name>
<evidence type="ECO:0000259" key="3">
    <source>
        <dbReference type="Pfam" id="PF19051"/>
    </source>
</evidence>
<dbReference type="InterPro" id="IPR050463">
    <property type="entry name" value="Gfo/Idh/MocA_oxidrdct_glycsds"/>
</dbReference>
<dbReference type="RefSeq" id="WP_162441970.1">
    <property type="nucleotide sequence ID" value="NZ_CP048222.1"/>
</dbReference>
<dbReference type="Gene3D" id="3.30.360.10">
    <property type="entry name" value="Dihydrodipicolinate Reductase, domain 2"/>
    <property type="match status" value="1"/>
</dbReference>
<gene>
    <name evidence="4" type="ORF">GXP67_04035</name>
</gene>
<dbReference type="PANTHER" id="PTHR43818">
    <property type="entry name" value="BCDNA.GH03377"/>
    <property type="match status" value="1"/>
</dbReference>
<accession>A0A6C0GD50</accession>
<dbReference type="InterPro" id="IPR043906">
    <property type="entry name" value="Gfo/Idh/MocA_OxRdtase_bact_C"/>
</dbReference>
<dbReference type="Gene3D" id="3.40.50.720">
    <property type="entry name" value="NAD(P)-binding Rossmann-like Domain"/>
    <property type="match status" value="1"/>
</dbReference>
<evidence type="ECO:0000313" key="4">
    <source>
        <dbReference type="EMBL" id="QHT65895.1"/>
    </source>
</evidence>
<proteinExistence type="predicted"/>
<dbReference type="GO" id="GO:0000166">
    <property type="term" value="F:nucleotide binding"/>
    <property type="evidence" value="ECO:0007669"/>
    <property type="project" value="InterPro"/>
</dbReference>
<evidence type="ECO:0000256" key="1">
    <source>
        <dbReference type="SAM" id="MobiDB-lite"/>
    </source>
</evidence>
<dbReference type="Pfam" id="PF01408">
    <property type="entry name" value="GFO_IDH_MocA"/>
    <property type="match status" value="1"/>
</dbReference>
<dbReference type="PANTHER" id="PTHR43818:SF5">
    <property type="entry name" value="OXIDOREDUCTASE FAMILY PROTEIN"/>
    <property type="match status" value="1"/>
</dbReference>
<dbReference type="Proteomes" id="UP000480178">
    <property type="component" value="Chromosome"/>
</dbReference>
<dbReference type="InterPro" id="IPR000683">
    <property type="entry name" value="Gfo/Idh/MocA-like_OxRdtase_N"/>
</dbReference>
<evidence type="ECO:0000313" key="5">
    <source>
        <dbReference type="Proteomes" id="UP000480178"/>
    </source>
</evidence>
<reference evidence="4 5" key="1">
    <citation type="submission" date="2020-01" db="EMBL/GenBank/DDBJ databases">
        <authorList>
            <person name="Kim M.K."/>
        </authorList>
    </citation>
    <scope>NUCLEOTIDE SEQUENCE [LARGE SCALE GENOMIC DNA]</scope>
    <source>
        <strain evidence="4 5">172606-1</strain>
    </source>
</reference>
<dbReference type="KEGG" id="rhoz:GXP67_04035"/>
<dbReference type="EMBL" id="CP048222">
    <property type="protein sequence ID" value="QHT65895.1"/>
    <property type="molecule type" value="Genomic_DNA"/>
</dbReference>
<keyword evidence="5" id="KW-1185">Reference proteome</keyword>
<protein>
    <submittedName>
        <fullName evidence="4">Gfo/Idh/MocA family oxidoreductase</fullName>
    </submittedName>
</protein>